<gene>
    <name evidence="1" type="ORF">SD28_04145</name>
</gene>
<reference evidence="1 2" key="1">
    <citation type="submission" date="2014-12" db="EMBL/GenBank/DDBJ databases">
        <title>Complete genome sequence of Francisella guanzhouensis strain 08HL01032 isolated from air-conditioning system in China.</title>
        <authorList>
            <person name="Svensson D."/>
            <person name="Ohrman C."/>
            <person name="Backman S."/>
            <person name="Karlsson E."/>
            <person name="Nilsson E."/>
            <person name="Bystrom M."/>
            <person name="Larkeryd A."/>
            <person name="Stenberg P."/>
            <person name="Scholtz H.C."/>
            <person name="Forsman M."/>
            <person name="Sjodin A."/>
        </authorList>
    </citation>
    <scope>NUCLEOTIDE SEQUENCE [LARGE SCALE GENOMIC DNA]</scope>
    <source>
        <strain evidence="1 2">08HL01032</strain>
    </source>
</reference>
<dbReference type="AlphaFoldDB" id="A0A0A8E9M8"/>
<protein>
    <submittedName>
        <fullName evidence="1">Uncharacterized protein</fullName>
    </submittedName>
</protein>
<accession>A0A0A8E9M8</accession>
<dbReference type="KEGG" id="fgu:SD28_04145"/>
<dbReference type="Proteomes" id="UP000031104">
    <property type="component" value="Chromosome"/>
</dbReference>
<organism evidence="1 2">
    <name type="scientific">Allofrancisella guangzhouensis</name>
    <dbReference type="NCBI Taxonomy" id="594679"/>
    <lineage>
        <taxon>Bacteria</taxon>
        <taxon>Pseudomonadati</taxon>
        <taxon>Pseudomonadota</taxon>
        <taxon>Gammaproteobacteria</taxon>
        <taxon>Thiotrichales</taxon>
        <taxon>Francisellaceae</taxon>
        <taxon>Allofrancisella</taxon>
    </lineage>
</organism>
<keyword evidence="2" id="KW-1185">Reference proteome</keyword>
<sequence length="80" mass="9380">MEGIHNDIGKIYPCNILIYIAVLYIYDFRTLKFDPIVIKDAKIDPNLISYKYAHTELTRNSNKDDINDSAALFVFYKLFE</sequence>
<evidence type="ECO:0000313" key="1">
    <source>
        <dbReference type="EMBL" id="AJC48876.1"/>
    </source>
</evidence>
<evidence type="ECO:0000313" key="2">
    <source>
        <dbReference type="Proteomes" id="UP000031104"/>
    </source>
</evidence>
<dbReference type="STRING" id="594679.SD28_04145"/>
<dbReference type="RefSeq" id="WP_039124378.1">
    <property type="nucleotide sequence ID" value="NZ_CP010427.1"/>
</dbReference>
<proteinExistence type="predicted"/>
<name>A0A0A8E9M8_9GAMM</name>
<dbReference type="HOGENOM" id="CLU_2584628_0_0_6"/>
<dbReference type="EMBL" id="CP010427">
    <property type="protein sequence ID" value="AJC48876.1"/>
    <property type="molecule type" value="Genomic_DNA"/>
</dbReference>